<dbReference type="InterPro" id="IPR000988">
    <property type="entry name" value="Ribosomal_eL24-rel_N"/>
</dbReference>
<organism evidence="5 6">
    <name type="scientific">Solanum verrucosum</name>
    <dbReference type="NCBI Taxonomy" id="315347"/>
    <lineage>
        <taxon>Eukaryota</taxon>
        <taxon>Viridiplantae</taxon>
        <taxon>Streptophyta</taxon>
        <taxon>Embryophyta</taxon>
        <taxon>Tracheophyta</taxon>
        <taxon>Spermatophyta</taxon>
        <taxon>Magnoliopsida</taxon>
        <taxon>eudicotyledons</taxon>
        <taxon>Gunneridae</taxon>
        <taxon>Pentapetalae</taxon>
        <taxon>asterids</taxon>
        <taxon>lamiids</taxon>
        <taxon>Solanales</taxon>
        <taxon>Solanaceae</taxon>
        <taxon>Solanoideae</taxon>
        <taxon>Solaneae</taxon>
        <taxon>Solanum</taxon>
    </lineage>
</organism>
<evidence type="ECO:0000313" key="6">
    <source>
        <dbReference type="Proteomes" id="UP001234989"/>
    </source>
</evidence>
<dbReference type="InterPro" id="IPR038630">
    <property type="entry name" value="L24e/L24_sf"/>
</dbReference>
<dbReference type="Pfam" id="PF01246">
    <property type="entry name" value="Ribosomal_L24e"/>
    <property type="match status" value="1"/>
</dbReference>
<dbReference type="EMBL" id="CP133621">
    <property type="protein sequence ID" value="WMV50821.1"/>
    <property type="molecule type" value="Genomic_DNA"/>
</dbReference>
<name>A0AAF0ZTC6_SOLVR</name>
<dbReference type="GO" id="GO:0003729">
    <property type="term" value="F:mRNA binding"/>
    <property type="evidence" value="ECO:0007669"/>
    <property type="project" value="TreeGrafter"/>
</dbReference>
<dbReference type="PANTHER" id="PTHR10792">
    <property type="entry name" value="60S RIBOSOMAL PROTEIN L24"/>
    <property type="match status" value="1"/>
</dbReference>
<evidence type="ECO:0000256" key="2">
    <source>
        <dbReference type="ARBA" id="ARBA00022980"/>
    </source>
</evidence>
<dbReference type="CDD" id="cd00472">
    <property type="entry name" value="Ribosomal_L24e_L24"/>
    <property type="match status" value="1"/>
</dbReference>
<comment type="similarity">
    <text evidence="1">Belongs to the eukaryotic ribosomal protein eL24 family.</text>
</comment>
<dbReference type="Proteomes" id="UP001234989">
    <property type="component" value="Chromosome 10"/>
</dbReference>
<feature type="domain" description="Large ribosomal subunit protein eL24-related N-terminal" evidence="4">
    <location>
        <begin position="16"/>
        <end position="73"/>
    </location>
</feature>
<reference evidence="5" key="1">
    <citation type="submission" date="2023-08" db="EMBL/GenBank/DDBJ databases">
        <title>A de novo genome assembly of Solanum verrucosum Schlechtendal, a Mexican diploid species geographically isolated from the other diploid A-genome species in potato relatives.</title>
        <authorList>
            <person name="Hosaka K."/>
        </authorList>
    </citation>
    <scope>NUCLEOTIDE SEQUENCE</scope>
    <source>
        <tissue evidence="5">Young leaves</tissue>
    </source>
</reference>
<evidence type="ECO:0000256" key="1">
    <source>
        <dbReference type="ARBA" id="ARBA00005647"/>
    </source>
</evidence>
<dbReference type="FunFam" id="2.30.170.20:FF:000003">
    <property type="entry name" value="60S ribosomal protein L24"/>
    <property type="match status" value="1"/>
</dbReference>
<evidence type="ECO:0000259" key="4">
    <source>
        <dbReference type="Pfam" id="PF01246"/>
    </source>
</evidence>
<dbReference type="AlphaFoldDB" id="A0AAF0ZTC6"/>
<evidence type="ECO:0000256" key="3">
    <source>
        <dbReference type="ARBA" id="ARBA00023274"/>
    </source>
</evidence>
<dbReference type="SUPFAM" id="SSF57716">
    <property type="entry name" value="Glucocorticoid receptor-like (DNA-binding domain)"/>
    <property type="match status" value="1"/>
</dbReference>
<gene>
    <name evidence="5" type="ORF">MTR67_044206</name>
</gene>
<dbReference type="InterPro" id="IPR056366">
    <property type="entry name" value="Ribosomal_eL24"/>
</dbReference>
<keyword evidence="2" id="KW-0689">Ribosomal protein</keyword>
<sequence>MDVEGGQLATTSTMVLKTELCCFSGSKIYPWKSIKFIRSDSQVFLFVNSKCKQYFHKKLKPSKHTWTTMYRKEEVA</sequence>
<keyword evidence="6" id="KW-1185">Reference proteome</keyword>
<accession>A0AAF0ZTC6</accession>
<evidence type="ECO:0000313" key="5">
    <source>
        <dbReference type="EMBL" id="WMV50821.1"/>
    </source>
</evidence>
<dbReference type="PANTHER" id="PTHR10792:SF51">
    <property type="entry name" value="LARGE RIBOSOMAL SUBUNIT PROTEIN EL24Y-RELATED"/>
    <property type="match status" value="1"/>
</dbReference>
<dbReference type="GO" id="GO:0003735">
    <property type="term" value="F:structural constituent of ribosome"/>
    <property type="evidence" value="ECO:0007669"/>
    <property type="project" value="InterPro"/>
</dbReference>
<dbReference type="GO" id="GO:0002181">
    <property type="term" value="P:cytoplasmic translation"/>
    <property type="evidence" value="ECO:0007669"/>
    <property type="project" value="TreeGrafter"/>
</dbReference>
<protein>
    <recommendedName>
        <fullName evidence="4">Large ribosomal subunit protein eL24-related N-terminal domain-containing protein</fullName>
    </recommendedName>
</protein>
<dbReference type="Gene3D" id="2.30.170.20">
    <property type="entry name" value="Ribosomal protein L24e"/>
    <property type="match status" value="1"/>
</dbReference>
<dbReference type="GO" id="GO:0022625">
    <property type="term" value="C:cytosolic large ribosomal subunit"/>
    <property type="evidence" value="ECO:0007669"/>
    <property type="project" value="TreeGrafter"/>
</dbReference>
<keyword evidence="3" id="KW-0687">Ribonucleoprotein</keyword>
<proteinExistence type="inferred from homology"/>